<name>A0A382R2W2_9ZZZZ</name>
<feature type="transmembrane region" description="Helical" evidence="1">
    <location>
        <begin position="36"/>
        <end position="55"/>
    </location>
</feature>
<dbReference type="EMBL" id="UINC01118741">
    <property type="protein sequence ID" value="SVC92073.1"/>
    <property type="molecule type" value="Genomic_DNA"/>
</dbReference>
<gene>
    <name evidence="2" type="ORF">METZ01_LOCUS344927</name>
</gene>
<protein>
    <submittedName>
        <fullName evidence="2">Uncharacterized protein</fullName>
    </submittedName>
</protein>
<reference evidence="2" key="1">
    <citation type="submission" date="2018-05" db="EMBL/GenBank/DDBJ databases">
        <authorList>
            <person name="Lanie J.A."/>
            <person name="Ng W.-L."/>
            <person name="Kazmierczak K.M."/>
            <person name="Andrzejewski T.M."/>
            <person name="Davidsen T.M."/>
            <person name="Wayne K.J."/>
            <person name="Tettelin H."/>
            <person name="Glass J.I."/>
            <person name="Rusch D."/>
            <person name="Podicherti R."/>
            <person name="Tsui H.-C.T."/>
            <person name="Winkler M.E."/>
        </authorList>
    </citation>
    <scope>NUCLEOTIDE SEQUENCE</scope>
</reference>
<keyword evidence="1" id="KW-0472">Membrane</keyword>
<accession>A0A382R2W2</accession>
<feature type="transmembrane region" description="Helical" evidence="1">
    <location>
        <begin position="12"/>
        <end position="29"/>
    </location>
</feature>
<evidence type="ECO:0000313" key="2">
    <source>
        <dbReference type="EMBL" id="SVC92073.1"/>
    </source>
</evidence>
<keyword evidence="1" id="KW-0812">Transmembrane</keyword>
<proteinExistence type="predicted"/>
<organism evidence="2">
    <name type="scientific">marine metagenome</name>
    <dbReference type="NCBI Taxonomy" id="408172"/>
    <lineage>
        <taxon>unclassified sequences</taxon>
        <taxon>metagenomes</taxon>
        <taxon>ecological metagenomes</taxon>
    </lineage>
</organism>
<sequence length="60" mass="6896">MVVVTIDYTNVMYADFTIVALTFLAAIFWREQRGYLFGFGGLYLMATIGFHFGIFPDQVF</sequence>
<keyword evidence="1" id="KW-1133">Transmembrane helix</keyword>
<dbReference type="AlphaFoldDB" id="A0A382R2W2"/>
<evidence type="ECO:0000256" key="1">
    <source>
        <dbReference type="SAM" id="Phobius"/>
    </source>
</evidence>